<dbReference type="EMBL" id="LAVV01007064">
    <property type="protein sequence ID" value="KNZ57233.1"/>
    <property type="molecule type" value="Genomic_DNA"/>
</dbReference>
<proteinExistence type="predicted"/>
<dbReference type="Proteomes" id="UP000037035">
    <property type="component" value="Unassembled WGS sequence"/>
</dbReference>
<organism evidence="1 2">
    <name type="scientific">Puccinia sorghi</name>
    <dbReference type="NCBI Taxonomy" id="27349"/>
    <lineage>
        <taxon>Eukaryota</taxon>
        <taxon>Fungi</taxon>
        <taxon>Dikarya</taxon>
        <taxon>Basidiomycota</taxon>
        <taxon>Pucciniomycotina</taxon>
        <taxon>Pucciniomycetes</taxon>
        <taxon>Pucciniales</taxon>
        <taxon>Pucciniaceae</taxon>
        <taxon>Puccinia</taxon>
    </lineage>
</organism>
<comment type="caution">
    <text evidence="1">The sequence shown here is derived from an EMBL/GenBank/DDBJ whole genome shotgun (WGS) entry which is preliminary data.</text>
</comment>
<protein>
    <submittedName>
        <fullName evidence="1">Uncharacterized protein</fullName>
    </submittedName>
</protein>
<keyword evidence="2" id="KW-1185">Reference proteome</keyword>
<dbReference type="AlphaFoldDB" id="A0A0L6V8Z3"/>
<dbReference type="PANTHER" id="PTHR33246">
    <property type="entry name" value="CCHC-TYPE DOMAIN-CONTAINING PROTEIN"/>
    <property type="match status" value="1"/>
</dbReference>
<dbReference type="VEuPathDB" id="FungiDB:VP01_2204g5"/>
<name>A0A0L6V8Z3_9BASI</name>
<sequence>MEHEQKEQAQLRKEQKSKIAKILKDQQNQKNYTSLFGGGSKVLGFKQMTKAQAFEMFETWIKKLNPDLMPTINGKKKYMDVQNFEENTGAGIENKSGTQTLYNLLETKCPCYHCLNVLFQEKANVMVLFELNHSKPRDELRLLMDSNFKHEDGSHGF</sequence>
<evidence type="ECO:0000313" key="2">
    <source>
        <dbReference type="Proteomes" id="UP000037035"/>
    </source>
</evidence>
<gene>
    <name evidence="1" type="ORF">VP01_2204g5</name>
</gene>
<accession>A0A0L6V8Z3</accession>
<reference evidence="1 2" key="1">
    <citation type="submission" date="2015-08" db="EMBL/GenBank/DDBJ databases">
        <title>Next Generation Sequencing and Analysis of the Genome of Puccinia sorghi L Schw, the Causal Agent of Maize Common Rust.</title>
        <authorList>
            <person name="Rochi L."/>
            <person name="Burguener G."/>
            <person name="Darino M."/>
            <person name="Turjanski A."/>
            <person name="Kreff E."/>
            <person name="Dieguez M.J."/>
            <person name="Sacco F."/>
        </authorList>
    </citation>
    <scope>NUCLEOTIDE SEQUENCE [LARGE SCALE GENOMIC DNA]</scope>
    <source>
        <strain evidence="1 2">RO10H11247</strain>
    </source>
</reference>
<dbReference type="PANTHER" id="PTHR33246:SF51">
    <property type="entry name" value="MYB_SANT-LIKE DOMAIN-CONTAINING PROTEIN"/>
    <property type="match status" value="1"/>
</dbReference>
<evidence type="ECO:0000313" key="1">
    <source>
        <dbReference type="EMBL" id="KNZ57233.1"/>
    </source>
</evidence>
<dbReference type="OrthoDB" id="2519007at2759"/>